<proteinExistence type="inferred from homology"/>
<feature type="domain" description="Plastocyanin-like" evidence="6">
    <location>
        <begin position="464"/>
        <end position="571"/>
    </location>
</feature>
<dbReference type="CDD" id="cd13884">
    <property type="entry name" value="CuRO_2_tcLCC_insect_like"/>
    <property type="match status" value="1"/>
</dbReference>
<dbReference type="InterPro" id="IPR011706">
    <property type="entry name" value="Cu-oxidase_C"/>
</dbReference>
<dbReference type="GO" id="GO:0006826">
    <property type="term" value="P:iron ion transport"/>
    <property type="evidence" value="ECO:0007669"/>
    <property type="project" value="TreeGrafter"/>
</dbReference>
<keyword evidence="2" id="KW-0479">Metal-binding</keyword>
<dbReference type="AlphaFoldDB" id="A0A834XL37"/>
<evidence type="ECO:0000259" key="5">
    <source>
        <dbReference type="Pfam" id="PF00394"/>
    </source>
</evidence>
<protein>
    <recommendedName>
        <fullName evidence="10">Laccase</fullName>
    </recommendedName>
</protein>
<dbReference type="FunFam" id="2.60.40.420:FF:000045">
    <property type="entry name" value="Laccase 2"/>
    <property type="match status" value="1"/>
</dbReference>
<gene>
    <name evidence="8" type="ORF">HCN44_003102</name>
</gene>
<feature type="domain" description="Plastocyanin-like" evidence="7">
    <location>
        <begin position="77"/>
        <end position="185"/>
    </location>
</feature>
<evidence type="ECO:0000259" key="7">
    <source>
        <dbReference type="Pfam" id="PF07732"/>
    </source>
</evidence>
<reference evidence="8 9" key="1">
    <citation type="submission" date="2020-08" db="EMBL/GenBank/DDBJ databases">
        <title>Aphidius gifuensis genome sequencing and assembly.</title>
        <authorList>
            <person name="Du Z."/>
        </authorList>
    </citation>
    <scope>NUCLEOTIDE SEQUENCE [LARGE SCALE GENOMIC DNA]</scope>
    <source>
        <strain evidence="8">YNYX2018</strain>
        <tissue evidence="8">Adults</tissue>
    </source>
</reference>
<accession>A0A834XL37</accession>
<dbReference type="PANTHER" id="PTHR11709:SF394">
    <property type="entry name" value="FI03373P-RELATED"/>
    <property type="match status" value="1"/>
</dbReference>
<dbReference type="GO" id="GO:0005507">
    <property type="term" value="F:copper ion binding"/>
    <property type="evidence" value="ECO:0007669"/>
    <property type="project" value="InterPro"/>
</dbReference>
<keyword evidence="4" id="KW-0186">Copper</keyword>
<dbReference type="SUPFAM" id="SSF49503">
    <property type="entry name" value="Cupredoxins"/>
    <property type="match status" value="3"/>
</dbReference>
<dbReference type="Pfam" id="PF00394">
    <property type="entry name" value="Cu-oxidase"/>
    <property type="match status" value="1"/>
</dbReference>
<evidence type="ECO:0000259" key="6">
    <source>
        <dbReference type="Pfam" id="PF07731"/>
    </source>
</evidence>
<comment type="caution">
    <text evidence="8">The sequence shown here is derived from an EMBL/GenBank/DDBJ whole genome shotgun (WGS) entry which is preliminary data.</text>
</comment>
<keyword evidence="3" id="KW-0560">Oxidoreductase</keyword>
<evidence type="ECO:0000256" key="4">
    <source>
        <dbReference type="ARBA" id="ARBA00023008"/>
    </source>
</evidence>
<evidence type="ECO:0000256" key="2">
    <source>
        <dbReference type="ARBA" id="ARBA00022723"/>
    </source>
</evidence>
<dbReference type="Gene3D" id="2.60.40.420">
    <property type="entry name" value="Cupredoxins - blue copper proteins"/>
    <property type="match status" value="3"/>
</dbReference>
<dbReference type="EMBL" id="JACMRX010000006">
    <property type="protein sequence ID" value="KAF7987340.1"/>
    <property type="molecule type" value="Genomic_DNA"/>
</dbReference>
<dbReference type="Pfam" id="PF07732">
    <property type="entry name" value="Cu-oxidase_3"/>
    <property type="match status" value="1"/>
</dbReference>
<sequence>MLFRFAIFVGLGSVVATIIYFTPIPEQTFLSCDRPCHHLDWPMICRVKLILEPFHSLSKACSDCPINETSCLENHCISVDGHRRGILTVNRQLPGPSIQVCQNDILVVDVINRLPGKAAAIHWRGQNQLETPWMDGVPLVTQCPIPSYTTFQYKFRASVPGTHLWHSHSASDVSNGIFGSLIVRQADLQEPHKNLYDIDDPNNVLLISQWHHSMLTDLPKKPALLLINGKGRQDDGPLVPLTEFNVNFNKKYRFRIANAGGAGSCPVTVTIEKHSMLIIALDGNSIHPKIIKSLTLAKGERADIVLTTDNEISIYKINVDEEKGCSSTPISGTALLKYQGHNQDTLSSLKKPNQQQKINGIIYNELTTNPVDKCGTANAICGSELKSIKKIPFNLQKLNVDEKIYLPINQVMQSSEILGEFEMKMNINNGSFTYPSSPLLTQGVDIPYDIICSEFDPKTTYKCRNNKPEQSCECVNIKKISLGSTVELILIDQAGRDDLVFHLHGYNFYVVGARYLGDKKSLEEIKDMDDNNRLFLRNLDSPILKDTVVVPKYSAVAIRFKADNPGYWMLRDEHAFEWTRGLDVILQVGDVGDMVPPPNEFPKCGSFVGPDYFLI</sequence>
<dbReference type="Pfam" id="PF07731">
    <property type="entry name" value="Cu-oxidase_2"/>
    <property type="match status" value="1"/>
</dbReference>
<dbReference type="InterPro" id="IPR045087">
    <property type="entry name" value="Cu-oxidase_fam"/>
</dbReference>
<dbReference type="OrthoDB" id="2121828at2759"/>
<dbReference type="GO" id="GO:0016491">
    <property type="term" value="F:oxidoreductase activity"/>
    <property type="evidence" value="ECO:0007669"/>
    <property type="project" value="UniProtKB-KW"/>
</dbReference>
<name>A0A834XL37_APHGI</name>
<dbReference type="CDD" id="cd13905">
    <property type="entry name" value="CuRO_3_tcLLC2_insect_like"/>
    <property type="match status" value="1"/>
</dbReference>
<organism evidence="8 9">
    <name type="scientific">Aphidius gifuensis</name>
    <name type="common">Parasitoid wasp</name>
    <dbReference type="NCBI Taxonomy" id="684658"/>
    <lineage>
        <taxon>Eukaryota</taxon>
        <taxon>Metazoa</taxon>
        <taxon>Ecdysozoa</taxon>
        <taxon>Arthropoda</taxon>
        <taxon>Hexapoda</taxon>
        <taxon>Insecta</taxon>
        <taxon>Pterygota</taxon>
        <taxon>Neoptera</taxon>
        <taxon>Endopterygota</taxon>
        <taxon>Hymenoptera</taxon>
        <taxon>Apocrita</taxon>
        <taxon>Ichneumonoidea</taxon>
        <taxon>Braconidae</taxon>
        <taxon>Aphidiinae</taxon>
        <taxon>Aphidius</taxon>
    </lineage>
</organism>
<keyword evidence="9" id="KW-1185">Reference proteome</keyword>
<dbReference type="GO" id="GO:0005886">
    <property type="term" value="C:plasma membrane"/>
    <property type="evidence" value="ECO:0007669"/>
    <property type="project" value="TreeGrafter"/>
</dbReference>
<feature type="domain" description="Plastocyanin-like" evidence="5">
    <location>
        <begin position="216"/>
        <end position="340"/>
    </location>
</feature>
<dbReference type="InterPro" id="IPR008972">
    <property type="entry name" value="Cupredoxin"/>
</dbReference>
<dbReference type="PANTHER" id="PTHR11709">
    <property type="entry name" value="MULTI-COPPER OXIDASE"/>
    <property type="match status" value="1"/>
</dbReference>
<dbReference type="Proteomes" id="UP000639338">
    <property type="component" value="Unassembled WGS sequence"/>
</dbReference>
<evidence type="ECO:0000256" key="1">
    <source>
        <dbReference type="ARBA" id="ARBA00010609"/>
    </source>
</evidence>
<dbReference type="CDD" id="cd13858">
    <property type="entry name" value="CuRO_1_tcLCC2_insect_like"/>
    <property type="match status" value="1"/>
</dbReference>
<comment type="similarity">
    <text evidence="1">Belongs to the multicopper oxidase family.</text>
</comment>
<dbReference type="InterPro" id="IPR001117">
    <property type="entry name" value="Cu-oxidase_2nd"/>
</dbReference>
<evidence type="ECO:0008006" key="10">
    <source>
        <dbReference type="Google" id="ProtNLM"/>
    </source>
</evidence>
<evidence type="ECO:0000313" key="9">
    <source>
        <dbReference type="Proteomes" id="UP000639338"/>
    </source>
</evidence>
<dbReference type="InterPro" id="IPR011707">
    <property type="entry name" value="Cu-oxidase-like_N"/>
</dbReference>
<evidence type="ECO:0000313" key="8">
    <source>
        <dbReference type="EMBL" id="KAF7987340.1"/>
    </source>
</evidence>
<evidence type="ECO:0000256" key="3">
    <source>
        <dbReference type="ARBA" id="ARBA00023002"/>
    </source>
</evidence>